<gene>
    <name evidence="2" type="ORF">E3N88_29568</name>
</gene>
<keyword evidence="3" id="KW-1185">Reference proteome</keyword>
<protein>
    <submittedName>
        <fullName evidence="2">Uncharacterized protein</fullName>
    </submittedName>
</protein>
<evidence type="ECO:0000256" key="1">
    <source>
        <dbReference type="SAM" id="MobiDB-lite"/>
    </source>
</evidence>
<evidence type="ECO:0000313" key="2">
    <source>
        <dbReference type="EMBL" id="KAD3640345.1"/>
    </source>
</evidence>
<reference evidence="2 3" key="1">
    <citation type="submission" date="2019-05" db="EMBL/GenBank/DDBJ databases">
        <title>Mikania micrantha, genome provides insights into the molecular mechanism of rapid growth.</title>
        <authorList>
            <person name="Liu B."/>
        </authorList>
    </citation>
    <scope>NUCLEOTIDE SEQUENCE [LARGE SCALE GENOMIC DNA]</scope>
    <source>
        <strain evidence="2">NLD-2019</strain>
        <tissue evidence="2">Leaf</tissue>
    </source>
</reference>
<dbReference type="EMBL" id="SZYD01000015">
    <property type="protein sequence ID" value="KAD3640345.1"/>
    <property type="molecule type" value="Genomic_DNA"/>
</dbReference>
<accession>A0A5N6MJ82</accession>
<dbReference type="Proteomes" id="UP000326396">
    <property type="component" value="Linkage Group LG5"/>
</dbReference>
<feature type="region of interest" description="Disordered" evidence="1">
    <location>
        <begin position="95"/>
        <end position="161"/>
    </location>
</feature>
<evidence type="ECO:0000313" key="3">
    <source>
        <dbReference type="Proteomes" id="UP000326396"/>
    </source>
</evidence>
<feature type="compositionally biased region" description="Polar residues" evidence="1">
    <location>
        <begin position="115"/>
        <end position="124"/>
    </location>
</feature>
<sequence length="696" mass="78191">MILQLNSNLDKPPDPNEFPMLEAEQEQELVSEAPQDLEPLVGLSKLDNGVVISTIQNAGVVQNCGINQQNSIPLSPEQEAATTSIVDMVMDAEDDDYSSGDEDEFNENGDLNGAGKSNLSSSLNMGDRIAGQKEKMDSVAGQNGNLHPNCEASNQQGTNSHFRKNHWEVKLQKWEYTKLKMLSFGRDMLNWKEIGIAMIILIHYHFTIRLIYNQCRVLRDGREGLNWDGTDQNVVSTWGDGWDWIGTYFNINYFILSIESRSEVGYYLIIELSIGGLGMQVAGWCYCAGQIWVDFIWAGNLEAALYRWTSGFKGWGNFSGQGCEGITDGKDKCLKNVDFQNGQPITIKGYEGQSGCYCRVKGGRFLHIYVGNSLLHYWVIYQIWVDLELMSGWPFSGRACFLKSFDYLAYRDLMGATLLIMVFSDMMLQYLEPGLHPVSNLDRVTCCFKCRHYGYMCWPKAWSKFQFCLDHSCMGCMILIIELYENLNSWVSLPNWLLFQCLLTSAKSKGTDRMILIWRGFNIEAAVGWCVDQGLRLEYYVGGLHCVLDGVKGAAMGYIIMPYWQGHLGLGRHSGVNLLFVGTYFGISFNQDMPDKIVVYEFGDSYGLMMLVDVSALYAPRYKVLPERLVQHSIRIKWAVTEAGRLGRGAGRPATWSRWPAAFQGWPAVWQGCAAGPGGPTMGLCGPTAESWEGCP</sequence>
<organism evidence="2 3">
    <name type="scientific">Mikania micrantha</name>
    <name type="common">bitter vine</name>
    <dbReference type="NCBI Taxonomy" id="192012"/>
    <lineage>
        <taxon>Eukaryota</taxon>
        <taxon>Viridiplantae</taxon>
        <taxon>Streptophyta</taxon>
        <taxon>Embryophyta</taxon>
        <taxon>Tracheophyta</taxon>
        <taxon>Spermatophyta</taxon>
        <taxon>Magnoliopsida</taxon>
        <taxon>eudicotyledons</taxon>
        <taxon>Gunneridae</taxon>
        <taxon>Pentapetalae</taxon>
        <taxon>asterids</taxon>
        <taxon>campanulids</taxon>
        <taxon>Asterales</taxon>
        <taxon>Asteraceae</taxon>
        <taxon>Asteroideae</taxon>
        <taxon>Heliantheae alliance</taxon>
        <taxon>Eupatorieae</taxon>
        <taxon>Mikania</taxon>
    </lineage>
</organism>
<dbReference type="AlphaFoldDB" id="A0A5N6MJ82"/>
<feature type="compositionally biased region" description="Polar residues" evidence="1">
    <location>
        <begin position="140"/>
        <end position="160"/>
    </location>
</feature>
<name>A0A5N6MJ82_9ASTR</name>
<proteinExistence type="predicted"/>
<comment type="caution">
    <text evidence="2">The sequence shown here is derived from an EMBL/GenBank/DDBJ whole genome shotgun (WGS) entry which is preliminary data.</text>
</comment>
<feature type="compositionally biased region" description="Acidic residues" evidence="1">
    <location>
        <begin position="95"/>
        <end position="107"/>
    </location>
</feature>